<dbReference type="Pfam" id="PF11213">
    <property type="entry name" value="DUF3006"/>
    <property type="match status" value="1"/>
</dbReference>
<dbReference type="AlphaFoldDB" id="A0A7C9MS33"/>
<evidence type="ECO:0000313" key="2">
    <source>
        <dbReference type="Proteomes" id="UP000483286"/>
    </source>
</evidence>
<reference evidence="1 2" key="1">
    <citation type="submission" date="2019-12" db="EMBL/GenBank/DDBJ databases">
        <title>Deinococcus sp. HMF7620 Genome sequencing and assembly.</title>
        <authorList>
            <person name="Kang H."/>
            <person name="Kim H."/>
            <person name="Joh K."/>
        </authorList>
    </citation>
    <scope>NUCLEOTIDE SEQUENCE [LARGE SCALE GENOMIC DNA]</scope>
    <source>
        <strain evidence="1 2">HMF7620</strain>
    </source>
</reference>
<evidence type="ECO:0000313" key="1">
    <source>
        <dbReference type="EMBL" id="MVN87724.1"/>
    </source>
</evidence>
<organism evidence="1 2">
    <name type="scientific">Deinococcus arboris</name>
    <dbReference type="NCBI Taxonomy" id="2682977"/>
    <lineage>
        <taxon>Bacteria</taxon>
        <taxon>Thermotogati</taxon>
        <taxon>Deinococcota</taxon>
        <taxon>Deinococci</taxon>
        <taxon>Deinococcales</taxon>
        <taxon>Deinococcaceae</taxon>
        <taxon>Deinococcus</taxon>
    </lineage>
</organism>
<sequence length="112" mass="12022">MNREGAQAKTEQAEENWPERWTVDGLEPTPRGVVARLERPDGTTVTRPLADLPAGLEEGDVLAVQDGPDGVTLVRLPSVTAERRAEAQARLDALNTQGQAALPLNDDGEVTL</sequence>
<proteinExistence type="predicted"/>
<keyword evidence="2" id="KW-1185">Reference proteome</keyword>
<dbReference type="Proteomes" id="UP000483286">
    <property type="component" value="Unassembled WGS sequence"/>
</dbReference>
<dbReference type="EMBL" id="WQLB01000018">
    <property type="protein sequence ID" value="MVN87724.1"/>
    <property type="molecule type" value="Genomic_DNA"/>
</dbReference>
<protein>
    <submittedName>
        <fullName evidence="1">DUF3006 family protein</fullName>
    </submittedName>
</protein>
<dbReference type="RefSeq" id="WP_157459779.1">
    <property type="nucleotide sequence ID" value="NZ_WQLB01000018.1"/>
</dbReference>
<dbReference type="InterPro" id="IPR021377">
    <property type="entry name" value="DUF3006"/>
</dbReference>
<accession>A0A7C9MS33</accession>
<name>A0A7C9MS33_9DEIO</name>
<gene>
    <name evidence="1" type="ORF">GO986_13240</name>
</gene>
<comment type="caution">
    <text evidence="1">The sequence shown here is derived from an EMBL/GenBank/DDBJ whole genome shotgun (WGS) entry which is preliminary data.</text>
</comment>